<dbReference type="GO" id="GO:0003984">
    <property type="term" value="F:acetolactate synthase activity"/>
    <property type="evidence" value="ECO:0007669"/>
    <property type="project" value="TreeGrafter"/>
</dbReference>
<dbReference type="AlphaFoldDB" id="A0A0U2Q4S6"/>
<dbReference type="GO" id="GO:0030976">
    <property type="term" value="F:thiamine pyrophosphate binding"/>
    <property type="evidence" value="ECO:0007669"/>
    <property type="project" value="InterPro"/>
</dbReference>
<dbReference type="Pfam" id="PF02775">
    <property type="entry name" value="TPP_enzyme_C"/>
    <property type="match status" value="1"/>
</dbReference>
<proteinExistence type="inferred from homology"/>
<dbReference type="Gene3D" id="3.40.50.970">
    <property type="match status" value="2"/>
</dbReference>
<dbReference type="GO" id="GO:0000287">
    <property type="term" value="F:magnesium ion binding"/>
    <property type="evidence" value="ECO:0007669"/>
    <property type="project" value="InterPro"/>
</dbReference>
<dbReference type="SUPFAM" id="SSF52518">
    <property type="entry name" value="Thiamin diphosphate-binding fold (THDP-binding)"/>
    <property type="match status" value="2"/>
</dbReference>
<feature type="domain" description="Thiamine pyrophosphate enzyme central" evidence="4">
    <location>
        <begin position="202"/>
        <end position="335"/>
    </location>
</feature>
<evidence type="ECO:0000259" key="4">
    <source>
        <dbReference type="Pfam" id="PF00205"/>
    </source>
</evidence>
<protein>
    <submittedName>
        <fullName evidence="7">Putative 2-hydroxy-4-methyl-2-(2-phenylacetyl)pentanoic acid synthase</fullName>
    </submittedName>
</protein>
<dbReference type="Gene3D" id="3.40.50.1220">
    <property type="entry name" value="TPP-binding domain"/>
    <property type="match status" value="1"/>
</dbReference>
<dbReference type="InterPro" id="IPR012000">
    <property type="entry name" value="Thiamin_PyroP_enz_cen_dom"/>
</dbReference>
<evidence type="ECO:0000256" key="2">
    <source>
        <dbReference type="ARBA" id="ARBA00023052"/>
    </source>
</evidence>
<dbReference type="SMR" id="A0A0U2Q4S6"/>
<evidence type="ECO:0000256" key="1">
    <source>
        <dbReference type="ARBA" id="ARBA00007812"/>
    </source>
</evidence>
<reference evidence="7" key="1">
    <citation type="submission" date="2015-01" db="EMBL/GenBank/DDBJ databases">
        <title>Disruption of a putative terpene cyclase gene in Streptomyces sp. MA37 leads to the identification of the biosynthetic pathway of Neocarazostatin A.</title>
        <authorList>
            <person name="Yi Y."/>
            <person name="Sheng H."/>
            <person name="Hai D."/>
        </authorList>
    </citation>
    <scope>NUCLEOTIDE SEQUENCE</scope>
    <source>
        <strain evidence="7">MA37</strain>
    </source>
</reference>
<dbReference type="CDD" id="cd07035">
    <property type="entry name" value="TPP_PYR_POX_like"/>
    <property type="match status" value="1"/>
</dbReference>
<feature type="domain" description="Thiamine pyrophosphate enzyme TPP-binding" evidence="5">
    <location>
        <begin position="398"/>
        <end position="537"/>
    </location>
</feature>
<evidence type="ECO:0000259" key="5">
    <source>
        <dbReference type="Pfam" id="PF02775"/>
    </source>
</evidence>
<dbReference type="Pfam" id="PF02776">
    <property type="entry name" value="TPP_enzyme_N"/>
    <property type="match status" value="1"/>
</dbReference>
<dbReference type="PANTHER" id="PTHR18968">
    <property type="entry name" value="THIAMINE PYROPHOSPHATE ENZYMES"/>
    <property type="match status" value="1"/>
</dbReference>
<dbReference type="GO" id="GO:0009097">
    <property type="term" value="P:isoleucine biosynthetic process"/>
    <property type="evidence" value="ECO:0007669"/>
    <property type="project" value="TreeGrafter"/>
</dbReference>
<dbReference type="InterPro" id="IPR029035">
    <property type="entry name" value="DHS-like_NAD/FAD-binding_dom"/>
</dbReference>
<evidence type="ECO:0000259" key="6">
    <source>
        <dbReference type="Pfam" id="PF02776"/>
    </source>
</evidence>
<dbReference type="Pfam" id="PF00205">
    <property type="entry name" value="TPP_enzyme_M"/>
    <property type="match status" value="1"/>
</dbReference>
<accession>A0A0U2Q4S6</accession>
<name>A0A0U2Q4S6_9ACTN</name>
<dbReference type="GO" id="GO:0009099">
    <property type="term" value="P:L-valine biosynthetic process"/>
    <property type="evidence" value="ECO:0007669"/>
    <property type="project" value="TreeGrafter"/>
</dbReference>
<dbReference type="InterPro" id="IPR029061">
    <property type="entry name" value="THDP-binding"/>
</dbReference>
<dbReference type="CDD" id="cd00568">
    <property type="entry name" value="TPP_enzymes"/>
    <property type="match status" value="1"/>
</dbReference>
<keyword evidence="2 3" id="KW-0786">Thiamine pyrophosphate</keyword>
<dbReference type="SUPFAM" id="SSF52467">
    <property type="entry name" value="DHS-like NAD/FAD-binding domain"/>
    <property type="match status" value="1"/>
</dbReference>
<evidence type="ECO:0000256" key="3">
    <source>
        <dbReference type="RuleBase" id="RU362132"/>
    </source>
</evidence>
<dbReference type="InterPro" id="IPR011766">
    <property type="entry name" value="TPP_enzyme_TPP-bd"/>
</dbReference>
<dbReference type="InterPro" id="IPR045229">
    <property type="entry name" value="TPP_enz"/>
</dbReference>
<feature type="domain" description="Thiamine pyrophosphate enzyme N-terminal TPP-binding" evidence="6">
    <location>
        <begin position="1"/>
        <end position="114"/>
    </location>
</feature>
<comment type="similarity">
    <text evidence="1 3">Belongs to the TPP enzyme family.</text>
</comment>
<dbReference type="EMBL" id="KP657980">
    <property type="protein sequence ID" value="ALL53321.1"/>
    <property type="molecule type" value="Genomic_DNA"/>
</dbReference>
<dbReference type="GO" id="GO:0050660">
    <property type="term" value="F:flavin adenine dinucleotide binding"/>
    <property type="evidence" value="ECO:0007669"/>
    <property type="project" value="TreeGrafter"/>
</dbReference>
<dbReference type="PANTHER" id="PTHR18968:SF13">
    <property type="entry name" value="ACETOLACTATE SYNTHASE CATALYTIC SUBUNIT, MITOCHONDRIAL"/>
    <property type="match status" value="1"/>
</dbReference>
<dbReference type="InterPro" id="IPR012001">
    <property type="entry name" value="Thiamin_PyroP_enz_TPP-bd_dom"/>
</dbReference>
<gene>
    <name evidence="7" type="primary">nzsG</name>
</gene>
<dbReference type="GO" id="GO:0005948">
    <property type="term" value="C:acetolactate synthase complex"/>
    <property type="evidence" value="ECO:0007669"/>
    <property type="project" value="TreeGrafter"/>
</dbReference>
<evidence type="ECO:0000313" key="7">
    <source>
        <dbReference type="EMBL" id="ALL53321.1"/>
    </source>
</evidence>
<sequence length="593" mass="62253">MRIADALVTTLRDLDTRYVFGVSGANIEHFHDAVERLGRGRLSAVLTKREDGAAFMADARARVHRTLGVCCSTSGGGMMNLVAGLAESHAESVPVLALVGQPPAALDGRGSFQDSSGIGRTVDALPLLAAVTKKTLRLTDPALFWAQLRDAIETALSGRMGPVALLVPRDSYELEVGPVPADWPQDLAGFVRQQPVDTDDVAALFRRLREASAPVLLIGHGVRRSTDPGAVVRFAQQAGIPVMTTMGARGEFPNDDPLHFGVVGAGGNPSAAAYLTDTADCVVLAGTGLAAMTRSALRGWDPQKAVAVNIDPGEIRRSSLADTVVEGDAGVVFGQLLELLDTDPFTAPPAVGYELTRFVPRLAEPIPGRDADPDVLLQSEAVAILEEHLPADGHLLYDAGNCAVASMHYSSVPRGSSSTIALGSGGMGYSIAAAVGAQLGADRGTRTVVFCGDGAFLMSGLEIHTAVELGLPILYIVFNNGMHGMCASRQQTFFDSRITAVDYTPVDVPAVARGLGSPGRLWTGSAGTAPELTGQLEEYRRSACPTGVLELRLTTEEVPPFANFLPADEPTMPAKTSWRIPASLRSAGTMTPA</sequence>
<organism evidence="7">
    <name type="scientific">Streptomyces sp. MA37</name>
    <dbReference type="NCBI Taxonomy" id="1400207"/>
    <lineage>
        <taxon>Bacteria</taxon>
        <taxon>Bacillati</taxon>
        <taxon>Actinomycetota</taxon>
        <taxon>Actinomycetes</taxon>
        <taxon>Kitasatosporales</taxon>
        <taxon>Streptomycetaceae</taxon>
        <taxon>Streptomyces</taxon>
    </lineage>
</organism>